<dbReference type="PANTHER" id="PTHR34472">
    <property type="entry name" value="SULFUR CARRIER PROTEIN THIS"/>
    <property type="match status" value="1"/>
</dbReference>
<evidence type="ECO:0000313" key="2">
    <source>
        <dbReference type="Proteomes" id="UP000733611"/>
    </source>
</evidence>
<reference evidence="1" key="2">
    <citation type="submission" date="2021-04" db="EMBL/GenBank/DDBJ databases">
        <authorList>
            <person name="Gilroy R."/>
        </authorList>
    </citation>
    <scope>NUCLEOTIDE SEQUENCE</scope>
    <source>
        <strain evidence="1">378</strain>
    </source>
</reference>
<dbReference type="InterPro" id="IPR003749">
    <property type="entry name" value="ThiS/MoaD-like"/>
</dbReference>
<dbReference type="Proteomes" id="UP000733611">
    <property type="component" value="Unassembled WGS sequence"/>
</dbReference>
<dbReference type="CDD" id="cd00565">
    <property type="entry name" value="Ubl_ThiS"/>
    <property type="match status" value="1"/>
</dbReference>
<dbReference type="InterPro" id="IPR010035">
    <property type="entry name" value="Thi_S"/>
</dbReference>
<dbReference type="AlphaFoldDB" id="A0A948TFH4"/>
<dbReference type="Pfam" id="PF02597">
    <property type="entry name" value="ThiS"/>
    <property type="match status" value="1"/>
</dbReference>
<organism evidence="1 2">
    <name type="scientific">Candidatus Anaerobiospirillum pullicola</name>
    <dbReference type="NCBI Taxonomy" id="2838451"/>
    <lineage>
        <taxon>Bacteria</taxon>
        <taxon>Pseudomonadati</taxon>
        <taxon>Pseudomonadota</taxon>
        <taxon>Gammaproteobacteria</taxon>
        <taxon>Aeromonadales</taxon>
        <taxon>Succinivibrionaceae</taxon>
        <taxon>Anaerobiospirillum</taxon>
    </lineage>
</organism>
<protein>
    <submittedName>
        <fullName evidence="1">Sulfur carrier protein ThiS</fullName>
    </submittedName>
</protein>
<dbReference type="InterPro" id="IPR012675">
    <property type="entry name" value="Beta-grasp_dom_sf"/>
</dbReference>
<gene>
    <name evidence="1" type="primary">thiS</name>
    <name evidence="1" type="ORF">H9847_03405</name>
</gene>
<accession>A0A948TFH4</accession>
<name>A0A948TFH4_9GAMM</name>
<dbReference type="NCBIfam" id="TIGR01683">
    <property type="entry name" value="thiS"/>
    <property type="match status" value="1"/>
</dbReference>
<comment type="caution">
    <text evidence="1">The sequence shown here is derived from an EMBL/GenBank/DDBJ whole genome shotgun (WGS) entry which is preliminary data.</text>
</comment>
<dbReference type="InterPro" id="IPR016155">
    <property type="entry name" value="Mopterin_synth/thiamin_S_b"/>
</dbReference>
<dbReference type="PANTHER" id="PTHR34472:SF1">
    <property type="entry name" value="SULFUR CARRIER PROTEIN THIS"/>
    <property type="match status" value="1"/>
</dbReference>
<reference evidence="1" key="1">
    <citation type="journal article" date="2021" name="PeerJ">
        <title>Extensive microbial diversity within the chicken gut microbiome revealed by metagenomics and culture.</title>
        <authorList>
            <person name="Gilroy R."/>
            <person name="Ravi A."/>
            <person name="Getino M."/>
            <person name="Pursley I."/>
            <person name="Horton D.L."/>
            <person name="Alikhan N.F."/>
            <person name="Baker D."/>
            <person name="Gharbi K."/>
            <person name="Hall N."/>
            <person name="Watson M."/>
            <person name="Adriaenssens E.M."/>
            <person name="Foster-Nyarko E."/>
            <person name="Jarju S."/>
            <person name="Secka A."/>
            <person name="Antonio M."/>
            <person name="Oren A."/>
            <person name="Chaudhuri R.R."/>
            <person name="La Ragione R."/>
            <person name="Hildebrand F."/>
            <person name="Pallen M.J."/>
        </authorList>
    </citation>
    <scope>NUCLEOTIDE SEQUENCE</scope>
    <source>
        <strain evidence="1">378</strain>
    </source>
</reference>
<dbReference type="EMBL" id="JAHLFE010000063">
    <property type="protein sequence ID" value="MBU3843905.1"/>
    <property type="molecule type" value="Genomic_DNA"/>
</dbReference>
<evidence type="ECO:0000313" key="1">
    <source>
        <dbReference type="EMBL" id="MBU3843905.1"/>
    </source>
</evidence>
<dbReference type="SUPFAM" id="SSF54285">
    <property type="entry name" value="MoaD/ThiS"/>
    <property type="match status" value="1"/>
</dbReference>
<proteinExistence type="predicted"/>
<dbReference type="Gene3D" id="3.10.20.30">
    <property type="match status" value="1"/>
</dbReference>
<sequence>MPTMQIEVNNEPREVAQGQSLKELMASLQFPTEGTAVAVDDAIVPKSQWDSFVLTAGMKVDVFSLVAGG</sequence>